<dbReference type="GO" id="GO:0012505">
    <property type="term" value="C:endomembrane system"/>
    <property type="evidence" value="ECO:0007669"/>
    <property type="project" value="UniProtKB-SubCell"/>
</dbReference>
<keyword evidence="13" id="KW-1185">Reference proteome</keyword>
<dbReference type="InterPro" id="IPR044849">
    <property type="entry name" value="CASTOR/POLLUX/SYM8-like"/>
</dbReference>
<keyword evidence="8" id="KW-0407">Ion channel</keyword>
<dbReference type="Gene3D" id="3.40.50.720">
    <property type="entry name" value="NAD(P)-binding Rossmann-like Domain"/>
    <property type="match status" value="2"/>
</dbReference>
<comment type="subcellular location">
    <subcellularLocation>
        <location evidence="1">Endomembrane system</location>
        <topology evidence="1">Multi-pass membrane protein</topology>
    </subcellularLocation>
</comment>
<evidence type="ECO:0000256" key="6">
    <source>
        <dbReference type="ARBA" id="ARBA00023065"/>
    </source>
</evidence>
<evidence type="ECO:0000313" key="12">
    <source>
        <dbReference type="EMBL" id="GGR07930.1"/>
    </source>
</evidence>
<dbReference type="RefSeq" id="WP_189090049.1">
    <property type="nucleotide sequence ID" value="NZ_BMQL01000009.1"/>
</dbReference>
<dbReference type="PANTHER" id="PTHR31563">
    <property type="entry name" value="ION CHANNEL POLLUX-RELATED"/>
    <property type="match status" value="1"/>
</dbReference>
<evidence type="ECO:0000256" key="2">
    <source>
        <dbReference type="ARBA" id="ARBA00008577"/>
    </source>
</evidence>
<feature type="transmembrane region" description="Helical" evidence="9">
    <location>
        <begin position="21"/>
        <end position="44"/>
    </location>
</feature>
<dbReference type="InterPro" id="IPR036291">
    <property type="entry name" value="NAD(P)-bd_dom_sf"/>
</dbReference>
<evidence type="ECO:0000256" key="5">
    <source>
        <dbReference type="ARBA" id="ARBA00022989"/>
    </source>
</evidence>
<dbReference type="GO" id="GO:0008324">
    <property type="term" value="F:monoatomic cation transmembrane transporter activity"/>
    <property type="evidence" value="ECO:0007669"/>
    <property type="project" value="InterPro"/>
</dbReference>
<evidence type="ECO:0000256" key="8">
    <source>
        <dbReference type="ARBA" id="ARBA00023303"/>
    </source>
</evidence>
<dbReference type="InterPro" id="IPR010420">
    <property type="entry name" value="CASTOR/POLLUX/SYM8_dom"/>
</dbReference>
<dbReference type="InterPro" id="IPR003148">
    <property type="entry name" value="RCK_N"/>
</dbReference>
<sequence>MRKAGLGEQLRYRFDNSMSRGPSAMIGWLFLASVLLIALVTGFVELTHQVPVGDDHKAIGLPALLWSNLMRALDSGALGGDSGSPLFLGTMFVMTLGGIFVVSTLIGVVTSGIESRLEDLRKGRSFVVESGHTLILGWSPHVFTILSELVIANANQRRPCVVILADKDKVEMEDELRDRLGSTGRTRVVCRTGSPIDLTDLEIANPHAARSIIVLAPEDDNADSGVIKSILAITNNPNRRTTPYHIVAEIRESRNLEAARLVGKDEASLVLVGDLISRIMVQTSRQSGLSVVYTDLLDFGGDEIYFSELPALNGQTFGEALFAFPDSALIGLRFKDGQIVLNPPMDTRISAGDKVIAISSDDDTVKAQPLTHQIDEAAIRETVVQAAAPERTLMLGWNGRAETIISELDQYVAAGSSLTVVTDEPDAAHTLEQLGTALDHQQIEHLHGDTTDRRVLESLEPGRFDHIITLSSSDTLDVQQADGRTLVTLLHLRDMASRAGQDYSIVSEMLDVRNRELAQVTQADDFIVSDRLVSLMMAQLSENSELKAVFDDLFRAEGSEIYLKPASDYVATGQPLTFYTVLEAARRRGEIAIGYRLKSEANDPKLAYGVHLNPKKPESVSFSSQDRVIVLAES</sequence>
<dbReference type="GO" id="GO:0006813">
    <property type="term" value="P:potassium ion transport"/>
    <property type="evidence" value="ECO:0007669"/>
    <property type="project" value="InterPro"/>
</dbReference>
<evidence type="ECO:0000256" key="3">
    <source>
        <dbReference type="ARBA" id="ARBA00022448"/>
    </source>
</evidence>
<feature type="transmembrane region" description="Helical" evidence="9">
    <location>
        <begin position="134"/>
        <end position="152"/>
    </location>
</feature>
<dbReference type="Proteomes" id="UP000603865">
    <property type="component" value="Unassembled WGS sequence"/>
</dbReference>
<gene>
    <name evidence="12" type="ORF">GCM10008957_20800</name>
</gene>
<comment type="similarity">
    <text evidence="2">Belongs to the castor/pollux (TC 1.A.1.23) family.</text>
</comment>
<dbReference type="PANTHER" id="PTHR31563:SF10">
    <property type="entry name" value="ION CHANNEL POLLUX-RELATED"/>
    <property type="match status" value="1"/>
</dbReference>
<reference evidence="12" key="2">
    <citation type="submission" date="2020-09" db="EMBL/GenBank/DDBJ databases">
        <authorList>
            <person name="Sun Q."/>
            <person name="Ohkuma M."/>
        </authorList>
    </citation>
    <scope>NUCLEOTIDE SEQUENCE</scope>
    <source>
        <strain evidence="12">JCM 31311</strain>
    </source>
</reference>
<accession>A0A918C5N9</accession>
<evidence type="ECO:0000256" key="7">
    <source>
        <dbReference type="ARBA" id="ARBA00023136"/>
    </source>
</evidence>
<dbReference type="PROSITE" id="PS51201">
    <property type="entry name" value="RCK_N"/>
    <property type="match status" value="1"/>
</dbReference>
<evidence type="ECO:0000259" key="10">
    <source>
        <dbReference type="PROSITE" id="PS51201"/>
    </source>
</evidence>
<protein>
    <submittedName>
        <fullName evidence="12">Lipoprotein</fullName>
    </submittedName>
</protein>
<dbReference type="SUPFAM" id="SSF51735">
    <property type="entry name" value="NAD(P)-binding Rossmann-fold domains"/>
    <property type="match status" value="2"/>
</dbReference>
<name>A0A918C5N9_9DEIO</name>
<evidence type="ECO:0000259" key="11">
    <source>
        <dbReference type="PROSITE" id="PS51202"/>
    </source>
</evidence>
<reference evidence="12" key="1">
    <citation type="journal article" date="2014" name="Int. J. Syst. Evol. Microbiol.">
        <title>Complete genome sequence of Corynebacterium casei LMG S-19264T (=DSM 44701T), isolated from a smear-ripened cheese.</title>
        <authorList>
            <consortium name="US DOE Joint Genome Institute (JGI-PGF)"/>
            <person name="Walter F."/>
            <person name="Albersmeier A."/>
            <person name="Kalinowski J."/>
            <person name="Ruckert C."/>
        </authorList>
    </citation>
    <scope>NUCLEOTIDE SEQUENCE</scope>
    <source>
        <strain evidence="12">JCM 31311</strain>
    </source>
</reference>
<organism evidence="12 13">
    <name type="scientific">Deinococcus ruber</name>
    <dbReference type="NCBI Taxonomy" id="1848197"/>
    <lineage>
        <taxon>Bacteria</taxon>
        <taxon>Thermotogati</taxon>
        <taxon>Deinococcota</taxon>
        <taxon>Deinococci</taxon>
        <taxon>Deinococcales</taxon>
        <taxon>Deinococcaceae</taxon>
        <taxon>Deinococcus</taxon>
    </lineage>
</organism>
<evidence type="ECO:0000256" key="9">
    <source>
        <dbReference type="SAM" id="Phobius"/>
    </source>
</evidence>
<dbReference type="Pfam" id="PF06241">
    <property type="entry name" value="Castor_Poll_mid"/>
    <property type="match status" value="1"/>
</dbReference>
<dbReference type="AlphaFoldDB" id="A0A918C5N9"/>
<keyword evidence="4 9" id="KW-0812">Transmembrane</keyword>
<keyword evidence="5 9" id="KW-1133">Transmembrane helix</keyword>
<comment type="caution">
    <text evidence="12">The sequence shown here is derived from an EMBL/GenBank/DDBJ whole genome shotgun (WGS) entry which is preliminary data.</text>
</comment>
<dbReference type="PROSITE" id="PS51202">
    <property type="entry name" value="RCK_C"/>
    <property type="match status" value="1"/>
</dbReference>
<evidence type="ECO:0000256" key="1">
    <source>
        <dbReference type="ARBA" id="ARBA00004127"/>
    </source>
</evidence>
<feature type="domain" description="RCK C-terminal" evidence="11">
    <location>
        <begin position="294"/>
        <end position="373"/>
    </location>
</feature>
<keyword evidence="12" id="KW-0449">Lipoprotein</keyword>
<dbReference type="EMBL" id="BMQL01000009">
    <property type="protein sequence ID" value="GGR07930.1"/>
    <property type="molecule type" value="Genomic_DNA"/>
</dbReference>
<dbReference type="InterPro" id="IPR006037">
    <property type="entry name" value="RCK_C"/>
</dbReference>
<keyword evidence="6" id="KW-0406">Ion transport</keyword>
<keyword evidence="3" id="KW-0813">Transport</keyword>
<feature type="transmembrane region" description="Helical" evidence="9">
    <location>
        <begin position="86"/>
        <end position="113"/>
    </location>
</feature>
<keyword evidence="7 9" id="KW-0472">Membrane</keyword>
<proteinExistence type="inferred from homology"/>
<feature type="domain" description="RCK N-terminal" evidence="10">
    <location>
        <begin position="130"/>
        <end position="269"/>
    </location>
</feature>
<evidence type="ECO:0000313" key="13">
    <source>
        <dbReference type="Proteomes" id="UP000603865"/>
    </source>
</evidence>
<evidence type="ECO:0000256" key="4">
    <source>
        <dbReference type="ARBA" id="ARBA00022692"/>
    </source>
</evidence>